<dbReference type="InterPro" id="IPR001845">
    <property type="entry name" value="HTH_ArsR_DNA-bd_dom"/>
</dbReference>
<dbReference type="Proteomes" id="UP000739538">
    <property type="component" value="Unassembled WGS sequence"/>
</dbReference>
<proteinExistence type="predicted"/>
<dbReference type="SUPFAM" id="SSF46785">
    <property type="entry name" value="Winged helix' DNA-binding domain"/>
    <property type="match status" value="1"/>
</dbReference>
<dbReference type="PRINTS" id="PR00778">
    <property type="entry name" value="HTHARSR"/>
</dbReference>
<dbReference type="Pfam" id="PF12840">
    <property type="entry name" value="HTH_20"/>
    <property type="match status" value="1"/>
</dbReference>
<dbReference type="InterPro" id="IPR036388">
    <property type="entry name" value="WH-like_DNA-bd_sf"/>
</dbReference>
<dbReference type="SMART" id="SM00418">
    <property type="entry name" value="HTH_ARSR"/>
    <property type="match status" value="1"/>
</dbReference>
<dbReference type="InterPro" id="IPR036390">
    <property type="entry name" value="WH_DNA-bd_sf"/>
</dbReference>
<organism evidence="2 3">
    <name type="scientific">Eiseniibacteriota bacterium</name>
    <dbReference type="NCBI Taxonomy" id="2212470"/>
    <lineage>
        <taxon>Bacteria</taxon>
        <taxon>Candidatus Eiseniibacteriota</taxon>
    </lineage>
</organism>
<dbReference type="AlphaFoldDB" id="A0A956NG06"/>
<accession>A0A956NG06</accession>
<evidence type="ECO:0000313" key="2">
    <source>
        <dbReference type="EMBL" id="MCA9758717.1"/>
    </source>
</evidence>
<reference evidence="2" key="1">
    <citation type="submission" date="2020-04" db="EMBL/GenBank/DDBJ databases">
        <authorList>
            <person name="Zhang T."/>
        </authorList>
    </citation>
    <scope>NUCLEOTIDE SEQUENCE</scope>
    <source>
        <strain evidence="2">HKST-UBA02</strain>
    </source>
</reference>
<name>A0A956NG06_UNCEI</name>
<dbReference type="GO" id="GO:0003700">
    <property type="term" value="F:DNA-binding transcription factor activity"/>
    <property type="evidence" value="ECO:0007669"/>
    <property type="project" value="InterPro"/>
</dbReference>
<dbReference type="PROSITE" id="PS50987">
    <property type="entry name" value="HTH_ARSR_2"/>
    <property type="match status" value="1"/>
</dbReference>
<dbReference type="PANTHER" id="PTHR38600">
    <property type="entry name" value="TRANSCRIPTIONAL REGULATORY PROTEIN"/>
    <property type="match status" value="1"/>
</dbReference>
<reference evidence="2" key="2">
    <citation type="journal article" date="2021" name="Microbiome">
        <title>Successional dynamics and alternative stable states in a saline activated sludge microbial community over 9 years.</title>
        <authorList>
            <person name="Wang Y."/>
            <person name="Ye J."/>
            <person name="Ju F."/>
            <person name="Liu L."/>
            <person name="Boyd J.A."/>
            <person name="Deng Y."/>
            <person name="Parks D.H."/>
            <person name="Jiang X."/>
            <person name="Yin X."/>
            <person name="Woodcroft B.J."/>
            <person name="Tyson G.W."/>
            <person name="Hugenholtz P."/>
            <person name="Polz M.F."/>
            <person name="Zhang T."/>
        </authorList>
    </citation>
    <scope>NUCLEOTIDE SEQUENCE</scope>
    <source>
        <strain evidence="2">HKST-UBA02</strain>
    </source>
</reference>
<sequence length="118" mass="13061">MVNNSAQLSRLFFALSDPSRMAMIERLGSGVASVSELARPLDMSMAAVVQHVRVLVESGLIRTEKKGRVRSCQLSPDALESVSAWIAGRQAEFWKAGLQAVEDSLHERTPPKTRNNRR</sequence>
<feature type="domain" description="HTH arsR-type" evidence="1">
    <location>
        <begin position="1"/>
        <end position="94"/>
    </location>
</feature>
<dbReference type="CDD" id="cd00090">
    <property type="entry name" value="HTH_ARSR"/>
    <property type="match status" value="1"/>
</dbReference>
<dbReference type="EMBL" id="JAGQHS010000203">
    <property type="protein sequence ID" value="MCA9758717.1"/>
    <property type="molecule type" value="Genomic_DNA"/>
</dbReference>
<dbReference type="PANTHER" id="PTHR38600:SF2">
    <property type="entry name" value="SLL0088 PROTEIN"/>
    <property type="match status" value="1"/>
</dbReference>
<dbReference type="InterPro" id="IPR011991">
    <property type="entry name" value="ArsR-like_HTH"/>
</dbReference>
<dbReference type="NCBIfam" id="NF033788">
    <property type="entry name" value="HTH_metalloreg"/>
    <property type="match status" value="1"/>
</dbReference>
<comment type="caution">
    <text evidence="2">The sequence shown here is derived from an EMBL/GenBank/DDBJ whole genome shotgun (WGS) entry which is preliminary data.</text>
</comment>
<gene>
    <name evidence="2" type="ORF">KDA27_23190</name>
</gene>
<dbReference type="Gene3D" id="1.10.10.10">
    <property type="entry name" value="Winged helix-like DNA-binding domain superfamily/Winged helix DNA-binding domain"/>
    <property type="match status" value="1"/>
</dbReference>
<evidence type="ECO:0000313" key="3">
    <source>
        <dbReference type="Proteomes" id="UP000739538"/>
    </source>
</evidence>
<evidence type="ECO:0000259" key="1">
    <source>
        <dbReference type="PROSITE" id="PS50987"/>
    </source>
</evidence>
<protein>
    <submittedName>
        <fullName evidence="2">Helix-turn-helix transcriptional regulator</fullName>
    </submittedName>
</protein>